<gene>
    <name evidence="5" type="primary">rlmCD_14</name>
    <name evidence="5" type="ORF">SDC9_48049</name>
</gene>
<evidence type="ECO:0000256" key="1">
    <source>
        <dbReference type="ARBA" id="ARBA00022603"/>
    </source>
</evidence>
<dbReference type="PANTHER" id="PTHR11061">
    <property type="entry name" value="RNA M5U METHYLTRANSFERASE"/>
    <property type="match status" value="1"/>
</dbReference>
<name>A0A644WE01_9ZZZZ</name>
<dbReference type="PROSITE" id="PS51687">
    <property type="entry name" value="SAM_MT_RNA_M5U"/>
    <property type="match status" value="1"/>
</dbReference>
<dbReference type="EC" id="2.1.1.189" evidence="5"/>
<dbReference type="InterPro" id="IPR010280">
    <property type="entry name" value="U5_MeTrfase_fam"/>
</dbReference>
<dbReference type="InterPro" id="IPR030391">
    <property type="entry name" value="MeTrfase_TrmA_CS"/>
</dbReference>
<dbReference type="Pfam" id="PF01938">
    <property type="entry name" value="TRAM"/>
    <property type="match status" value="1"/>
</dbReference>
<dbReference type="InterPro" id="IPR029063">
    <property type="entry name" value="SAM-dependent_MTases_sf"/>
</dbReference>
<accession>A0A644WE01</accession>
<dbReference type="GO" id="GO:0070475">
    <property type="term" value="P:rRNA base methylation"/>
    <property type="evidence" value="ECO:0007669"/>
    <property type="project" value="TreeGrafter"/>
</dbReference>
<dbReference type="EMBL" id="VSSQ01000825">
    <property type="protein sequence ID" value="MPM01809.1"/>
    <property type="molecule type" value="Genomic_DNA"/>
</dbReference>
<comment type="caution">
    <text evidence="5">The sequence shown here is derived from an EMBL/GenBank/DDBJ whole genome shotgun (WGS) entry which is preliminary data.</text>
</comment>
<dbReference type="CDD" id="cd02440">
    <property type="entry name" value="AdoMet_MTases"/>
    <property type="match status" value="1"/>
</dbReference>
<dbReference type="Gene3D" id="2.40.50.140">
    <property type="entry name" value="Nucleic acid-binding proteins"/>
    <property type="match status" value="1"/>
</dbReference>
<dbReference type="InterPro" id="IPR002792">
    <property type="entry name" value="TRAM_dom"/>
</dbReference>
<keyword evidence="3" id="KW-0949">S-adenosyl-L-methionine</keyword>
<dbReference type="SUPFAM" id="SSF53335">
    <property type="entry name" value="S-adenosyl-L-methionine-dependent methyltransferases"/>
    <property type="match status" value="1"/>
</dbReference>
<organism evidence="5">
    <name type="scientific">bioreactor metagenome</name>
    <dbReference type="NCBI Taxonomy" id="1076179"/>
    <lineage>
        <taxon>unclassified sequences</taxon>
        <taxon>metagenomes</taxon>
        <taxon>ecological metagenomes</taxon>
    </lineage>
</organism>
<evidence type="ECO:0000256" key="2">
    <source>
        <dbReference type="ARBA" id="ARBA00022679"/>
    </source>
</evidence>
<proteinExistence type="predicted"/>
<dbReference type="Pfam" id="PF05958">
    <property type="entry name" value="tRNA_U5-meth_tr"/>
    <property type="match status" value="1"/>
</dbReference>
<reference evidence="5" key="1">
    <citation type="submission" date="2019-08" db="EMBL/GenBank/DDBJ databases">
        <authorList>
            <person name="Kucharzyk K."/>
            <person name="Murdoch R.W."/>
            <person name="Higgins S."/>
            <person name="Loffler F."/>
        </authorList>
    </citation>
    <scope>NUCLEOTIDE SEQUENCE</scope>
</reference>
<dbReference type="InterPro" id="IPR012340">
    <property type="entry name" value="NA-bd_OB-fold"/>
</dbReference>
<dbReference type="GO" id="GO:0070041">
    <property type="term" value="F:rRNA (uridine-C5-)-methyltransferase activity"/>
    <property type="evidence" value="ECO:0007669"/>
    <property type="project" value="TreeGrafter"/>
</dbReference>
<dbReference type="PROSITE" id="PS01231">
    <property type="entry name" value="TRMA_2"/>
    <property type="match status" value="1"/>
</dbReference>
<feature type="domain" description="TRAM" evidence="4">
    <location>
        <begin position="5"/>
        <end position="64"/>
    </location>
</feature>
<evidence type="ECO:0000259" key="4">
    <source>
        <dbReference type="PROSITE" id="PS50926"/>
    </source>
</evidence>
<dbReference type="NCBIfam" id="TIGR00479">
    <property type="entry name" value="rumA"/>
    <property type="match status" value="1"/>
</dbReference>
<protein>
    <submittedName>
        <fullName evidence="5">23S rRNA (Uracil-C(5))-methyltransferase RlmCD</fullName>
        <ecNumber evidence="5">2.1.1.189</ecNumber>
    </submittedName>
</protein>
<dbReference type="Gene3D" id="3.40.50.150">
    <property type="entry name" value="Vaccinia Virus protein VP39"/>
    <property type="match status" value="1"/>
</dbReference>
<evidence type="ECO:0000313" key="5">
    <source>
        <dbReference type="EMBL" id="MPM01809.1"/>
    </source>
</evidence>
<dbReference type="AlphaFoldDB" id="A0A644WE01"/>
<dbReference type="PROSITE" id="PS01230">
    <property type="entry name" value="TRMA_1"/>
    <property type="match status" value="1"/>
</dbReference>
<dbReference type="PANTHER" id="PTHR11061:SF30">
    <property type="entry name" value="TRNA (URACIL(54)-C(5))-METHYLTRANSFERASE"/>
    <property type="match status" value="1"/>
</dbReference>
<evidence type="ECO:0000256" key="3">
    <source>
        <dbReference type="ARBA" id="ARBA00022691"/>
    </source>
</evidence>
<dbReference type="InterPro" id="IPR030390">
    <property type="entry name" value="MeTrfase_TrmA_AS"/>
</dbReference>
<dbReference type="PROSITE" id="PS50926">
    <property type="entry name" value="TRAM"/>
    <property type="match status" value="1"/>
</dbReference>
<keyword evidence="1 5" id="KW-0489">Methyltransferase</keyword>
<sequence>MASSAKVYGTVIENLEITETASEGVCIGHHDGKVVFVPFTVPGDIADVMLVRSKKKYADAFLRTLHHAGESRVEPACSHFTLCGGCRWQHMKYEAQLAMKQKQVTDNLQRIGGIEIEKIFPITASVNQLHYRNKLEFTYSDLRWLTDEERSQENAEPRGLGFHLPGRYDKIFKVDRCYLQNDYMNEIRNTAQEVALQQDLTFCNRKEHTGFLRNLMIRNSSSGHWMVTVIFGFEDGELISKYMTALKEKLPAVRSWIYIINTKANDSMNDLDFHVFEGPDAFTETMEHLNFSVGPLSFYQVNVPQALAMYRMVRQLAELKGTETVYDLYTGTGTIALFVAPQAEKVVGIEYVPQAIEDAKKNAAANQIGNAEFFCGDIAKTLNSSFMTQHGHPDVILTDPPRSGMHPDVVAQILTVAPEKIVYVSCNPATQARDIALMKDQYRVAEIHPFDMFPHTHHVENIALLIRK</sequence>
<dbReference type="SUPFAM" id="SSF50249">
    <property type="entry name" value="Nucleic acid-binding proteins"/>
    <property type="match status" value="1"/>
</dbReference>
<dbReference type="FunFam" id="3.40.50.150:FF:000009">
    <property type="entry name" value="23S rRNA (Uracil(1939)-C(5))-methyltransferase RlmD"/>
    <property type="match status" value="1"/>
</dbReference>
<keyword evidence="2 5" id="KW-0808">Transferase</keyword>
<dbReference type="Gene3D" id="2.40.50.1070">
    <property type="match status" value="1"/>
</dbReference>